<feature type="domain" description="Subtilisin-like protease fibronectin type-III" evidence="11">
    <location>
        <begin position="760"/>
        <end position="856"/>
    </location>
</feature>
<feature type="active site" description="Charge relay system" evidence="7">
    <location>
        <position position="640"/>
    </location>
</feature>
<dbReference type="Gene3D" id="3.40.50.200">
    <property type="entry name" value="Peptidase S8/S53 domain"/>
    <property type="match status" value="1"/>
</dbReference>
<evidence type="ECO:0008006" key="14">
    <source>
        <dbReference type="Google" id="ProtNLM"/>
    </source>
</evidence>
<evidence type="ECO:0000256" key="5">
    <source>
        <dbReference type="ARBA" id="ARBA00022825"/>
    </source>
</evidence>
<comment type="similarity">
    <text evidence="2 7 8">Belongs to the peptidase S8 family.</text>
</comment>
<dbReference type="CDD" id="cd02120">
    <property type="entry name" value="PA_subtilisin_like"/>
    <property type="match status" value="1"/>
</dbReference>
<evidence type="ECO:0000256" key="2">
    <source>
        <dbReference type="ARBA" id="ARBA00011073"/>
    </source>
</evidence>
<dbReference type="Gene3D" id="3.50.30.30">
    <property type="match status" value="1"/>
</dbReference>
<keyword evidence="4 7" id="KW-0378">Hydrolase</keyword>
<dbReference type="CDD" id="cd04852">
    <property type="entry name" value="Peptidases_S8_3"/>
    <property type="match status" value="1"/>
</dbReference>
<evidence type="ECO:0000256" key="4">
    <source>
        <dbReference type="ARBA" id="ARBA00022801"/>
    </source>
</evidence>
<dbReference type="InterPro" id="IPR034197">
    <property type="entry name" value="Peptidases_S8_3"/>
</dbReference>
<accession>A0ABP0W6K8</accession>
<dbReference type="PRINTS" id="PR00723">
    <property type="entry name" value="SUBTILISIN"/>
</dbReference>
<keyword evidence="3 7" id="KW-0645">Protease</keyword>
<comment type="subcellular location">
    <subcellularLocation>
        <location evidence="1">Secreted</location>
    </subcellularLocation>
</comment>
<dbReference type="InterPro" id="IPR023827">
    <property type="entry name" value="Peptidase_S8_Asp-AS"/>
</dbReference>
<evidence type="ECO:0000256" key="8">
    <source>
        <dbReference type="RuleBase" id="RU003355"/>
    </source>
</evidence>
<evidence type="ECO:0000313" key="13">
    <source>
        <dbReference type="Proteomes" id="UP001497444"/>
    </source>
</evidence>
<evidence type="ECO:0000313" key="12">
    <source>
        <dbReference type="EMBL" id="CAK9262449.1"/>
    </source>
</evidence>
<evidence type="ECO:0000259" key="11">
    <source>
        <dbReference type="Pfam" id="PF17766"/>
    </source>
</evidence>
<organism evidence="12 13">
    <name type="scientific">Sphagnum jensenii</name>
    <dbReference type="NCBI Taxonomy" id="128206"/>
    <lineage>
        <taxon>Eukaryota</taxon>
        <taxon>Viridiplantae</taxon>
        <taxon>Streptophyta</taxon>
        <taxon>Embryophyta</taxon>
        <taxon>Bryophyta</taxon>
        <taxon>Sphagnophytina</taxon>
        <taxon>Sphagnopsida</taxon>
        <taxon>Sphagnales</taxon>
        <taxon>Sphagnaceae</taxon>
        <taxon>Sphagnum</taxon>
    </lineage>
</organism>
<protein>
    <recommendedName>
        <fullName evidence="14">Subtilisin-like protease</fullName>
    </recommendedName>
</protein>
<dbReference type="Pfam" id="PF00082">
    <property type="entry name" value="Peptidase_S8"/>
    <property type="match status" value="1"/>
</dbReference>
<dbReference type="Gene3D" id="3.30.70.80">
    <property type="entry name" value="Peptidase S8 propeptide/proteinase inhibitor I9"/>
    <property type="match status" value="1"/>
</dbReference>
<evidence type="ECO:0000256" key="7">
    <source>
        <dbReference type="PROSITE-ProRule" id="PRU01240"/>
    </source>
</evidence>
<feature type="domain" description="Inhibitor I9" evidence="10">
    <location>
        <begin position="90"/>
        <end position="162"/>
    </location>
</feature>
<dbReference type="Pfam" id="PF05922">
    <property type="entry name" value="Inhibitor_I9"/>
    <property type="match status" value="1"/>
</dbReference>
<evidence type="ECO:0000259" key="9">
    <source>
        <dbReference type="Pfam" id="PF00082"/>
    </source>
</evidence>
<dbReference type="InterPro" id="IPR037045">
    <property type="entry name" value="S8pro/Inhibitor_I9_sf"/>
</dbReference>
<feature type="active site" description="Charge relay system" evidence="7">
    <location>
        <position position="278"/>
    </location>
</feature>
<dbReference type="InterPro" id="IPR000209">
    <property type="entry name" value="Peptidase_S8/S53_dom"/>
</dbReference>
<gene>
    <name evidence="12" type="ORF">CSSPJE1EN1_LOCUS7927</name>
</gene>
<keyword evidence="6" id="KW-0325">Glycoprotein</keyword>
<dbReference type="Gene3D" id="2.60.40.2310">
    <property type="match status" value="1"/>
</dbReference>
<evidence type="ECO:0000256" key="3">
    <source>
        <dbReference type="ARBA" id="ARBA00022670"/>
    </source>
</evidence>
<dbReference type="PROSITE" id="PS51892">
    <property type="entry name" value="SUBTILASE"/>
    <property type="match status" value="1"/>
</dbReference>
<dbReference type="InterPro" id="IPR036852">
    <property type="entry name" value="Peptidase_S8/S53_dom_sf"/>
</dbReference>
<reference evidence="12" key="1">
    <citation type="submission" date="2024-02" db="EMBL/GenBank/DDBJ databases">
        <authorList>
            <consortium name="ELIXIR-Norway"/>
            <consortium name="Elixir Norway"/>
        </authorList>
    </citation>
    <scope>NUCLEOTIDE SEQUENCE</scope>
</reference>
<dbReference type="Pfam" id="PF17766">
    <property type="entry name" value="fn3_6"/>
    <property type="match status" value="1"/>
</dbReference>
<dbReference type="PROSITE" id="PS00138">
    <property type="entry name" value="SUBTILASE_SER"/>
    <property type="match status" value="1"/>
</dbReference>
<feature type="domain" description="Peptidase S8/S53" evidence="9">
    <location>
        <begin position="189"/>
        <end position="678"/>
    </location>
</feature>
<dbReference type="PANTHER" id="PTHR10795">
    <property type="entry name" value="PROPROTEIN CONVERTASE SUBTILISIN/KEXIN"/>
    <property type="match status" value="1"/>
</dbReference>
<name>A0ABP0W6K8_9BRYO</name>
<proteinExistence type="inferred from homology"/>
<keyword evidence="13" id="KW-1185">Reference proteome</keyword>
<evidence type="ECO:0000259" key="10">
    <source>
        <dbReference type="Pfam" id="PF05922"/>
    </source>
</evidence>
<dbReference type="Proteomes" id="UP001497444">
    <property type="component" value="Chromosome 15"/>
</dbReference>
<evidence type="ECO:0000256" key="1">
    <source>
        <dbReference type="ARBA" id="ARBA00004613"/>
    </source>
</evidence>
<dbReference type="InterPro" id="IPR010259">
    <property type="entry name" value="S8pro/Inhibitor_I9"/>
</dbReference>
<dbReference type="InterPro" id="IPR023828">
    <property type="entry name" value="Peptidase_S8_Ser-AS"/>
</dbReference>
<keyword evidence="5 7" id="KW-0720">Serine protease</keyword>
<sequence length="861" mass="91660">MRMSRRWSPAVAGVAATYLLLVGLVVVVLLELLLCEAAAEFESTNSTVRDSEIYIVVIEGDPVVNYNGSLPGLVATAEFYSHAWRAHHHSSNVKDAIQKYKNYLSEKQDQLLRTFFKSQEYTKLYSYHHLLNGFAVKLTAKQAELLEKTTGVIAIQKSYKVKKTTVHTPEYLGLVQGIWEEEGGPEKAGEDMIIGIVDTGIDPTHPSFAASGGHGGQQHMLYTPLPNFRGICEVAEEFPRGSCNGKIIGAQHFAAAAIEDGAFNASLQFASPLDGDGHGSHTASTAAGNHGVPVIVDGVFYGNASGVAPRARIAVYKALYRMIGGFIPDVVAACDQAVADGVDILSLSLGPNSPPGASSSTFLNILDLALLNAVKANVLVVQAAGNGGPYEKSMTSFSPWVVSVAAGVDDRSYPNTITLSDQTVLPGIALAPPTRGDRLYGMVLANDAVMGETNALYTPSDCQEPSLFDPALVHNRLLVCTYSFNFIFGGSTMQQVVNTVRALGGAGFIMVVESDIAGSKFDPIPLPIPAIVLTVTSDSQVLLGFYDKYTEKDAHGKPILFGAEVKIGDGQIARCSGQAQQVALFSSRGPDVADFQFDNADVLKPNIMAPGYLIWAAWSPLAIDNLNYMGQRWAMISGTSMATPHVAGLAALLKAKNPLWSPAALASAMMTTADILDRNGKPLLAQQLSGGTTPLLEPATPFDMGSGALNINAALNPGIVFDAEHGDYIGFLCASEGVRAWQVNAFTGGVCPRVAQRAADLNMPSITLANLTGIRVIPRTVTNVANHPENYTISWTDPADVVMAINPTTFSIGIGSQKTQVITFTLRATRISSFVSFGNIMFKGSLGHTVHIPISVINKQL</sequence>
<feature type="active site" description="Charge relay system" evidence="7">
    <location>
        <position position="198"/>
    </location>
</feature>
<dbReference type="EMBL" id="OZ020110">
    <property type="protein sequence ID" value="CAK9262449.1"/>
    <property type="molecule type" value="Genomic_DNA"/>
</dbReference>
<evidence type="ECO:0000256" key="6">
    <source>
        <dbReference type="ARBA" id="ARBA00023180"/>
    </source>
</evidence>
<dbReference type="PROSITE" id="PS00136">
    <property type="entry name" value="SUBTILASE_ASP"/>
    <property type="match status" value="1"/>
</dbReference>
<dbReference type="InterPro" id="IPR045051">
    <property type="entry name" value="SBT"/>
</dbReference>
<dbReference type="InterPro" id="IPR015500">
    <property type="entry name" value="Peptidase_S8_subtilisin-rel"/>
</dbReference>
<dbReference type="InterPro" id="IPR041469">
    <property type="entry name" value="Subtilisin-like_FN3"/>
</dbReference>
<dbReference type="SUPFAM" id="SSF52743">
    <property type="entry name" value="Subtilisin-like"/>
    <property type="match status" value="1"/>
</dbReference>